<gene>
    <name evidence="1" type="ORF">rCG_50868</name>
</gene>
<name>A6KIY4_RAT</name>
<dbReference type="Proteomes" id="UP000234681">
    <property type="component" value="Chromosome 19"/>
</dbReference>
<dbReference type="EMBL" id="CH474054">
    <property type="protein sequence ID" value="EDL96707.1"/>
    <property type="molecule type" value="Genomic_DNA"/>
</dbReference>
<protein>
    <submittedName>
        <fullName evidence="1">RCG50868</fullName>
    </submittedName>
</protein>
<evidence type="ECO:0000313" key="1">
    <source>
        <dbReference type="EMBL" id="EDL96707.1"/>
    </source>
</evidence>
<organism evidence="1 2">
    <name type="scientific">Rattus norvegicus</name>
    <name type="common">Rat</name>
    <dbReference type="NCBI Taxonomy" id="10116"/>
    <lineage>
        <taxon>Eukaryota</taxon>
        <taxon>Metazoa</taxon>
        <taxon>Chordata</taxon>
        <taxon>Craniata</taxon>
        <taxon>Vertebrata</taxon>
        <taxon>Euteleostomi</taxon>
        <taxon>Mammalia</taxon>
        <taxon>Eutheria</taxon>
        <taxon>Euarchontoglires</taxon>
        <taxon>Glires</taxon>
        <taxon>Rodentia</taxon>
        <taxon>Myomorpha</taxon>
        <taxon>Muroidea</taxon>
        <taxon>Muridae</taxon>
        <taxon>Murinae</taxon>
        <taxon>Rattus</taxon>
    </lineage>
</organism>
<proteinExistence type="predicted"/>
<accession>A6KIY4</accession>
<sequence length="9" mass="1027">MPVGCGMFW</sequence>
<reference evidence="2" key="1">
    <citation type="submission" date="2005-09" db="EMBL/GenBank/DDBJ databases">
        <authorList>
            <person name="Mural R.J."/>
            <person name="Li P.W."/>
            <person name="Adams M.D."/>
            <person name="Amanatides P.G."/>
            <person name="Baden-Tillson H."/>
            <person name="Barnstead M."/>
            <person name="Chin S.H."/>
            <person name="Dew I."/>
            <person name="Evans C.A."/>
            <person name="Ferriera S."/>
            <person name="Flanigan M."/>
            <person name="Fosler C."/>
            <person name="Glodek A."/>
            <person name="Gu Z."/>
            <person name="Holt R.A."/>
            <person name="Jennings D."/>
            <person name="Kraft C.L."/>
            <person name="Lu F."/>
            <person name="Nguyen T."/>
            <person name="Nusskern D.R."/>
            <person name="Pfannkoch C.M."/>
            <person name="Sitter C."/>
            <person name="Sutton G.G."/>
            <person name="Venter J.C."/>
            <person name="Wang Z."/>
            <person name="Woodage T."/>
            <person name="Zheng X.H."/>
            <person name="Zhong F."/>
        </authorList>
    </citation>
    <scope>NUCLEOTIDE SEQUENCE [LARGE SCALE GENOMIC DNA]</scope>
    <source>
        <strain>BN</strain>
        <strain evidence="2">Sprague-Dawley</strain>
    </source>
</reference>
<feature type="non-terminal residue" evidence="1">
    <location>
        <position position="9"/>
    </location>
</feature>
<evidence type="ECO:0000313" key="2">
    <source>
        <dbReference type="Proteomes" id="UP000234681"/>
    </source>
</evidence>